<keyword evidence="2" id="KW-0328">Glycosyltransferase</keyword>
<proteinExistence type="predicted"/>
<evidence type="ECO:0000259" key="1">
    <source>
        <dbReference type="Pfam" id="PF00534"/>
    </source>
</evidence>
<evidence type="ECO:0000313" key="2">
    <source>
        <dbReference type="EMBL" id="MFC0318157.1"/>
    </source>
</evidence>
<gene>
    <name evidence="2" type="ORF">ACFFI0_07540</name>
</gene>
<dbReference type="EMBL" id="JBHLWO010000001">
    <property type="protein sequence ID" value="MFC0318157.1"/>
    <property type="molecule type" value="Genomic_DNA"/>
</dbReference>
<dbReference type="GO" id="GO:0016757">
    <property type="term" value="F:glycosyltransferase activity"/>
    <property type="evidence" value="ECO:0007669"/>
    <property type="project" value="UniProtKB-KW"/>
</dbReference>
<organism evidence="2 3">
    <name type="scientific">Olivibacter oleidegradans</name>
    <dbReference type="NCBI Taxonomy" id="760123"/>
    <lineage>
        <taxon>Bacteria</taxon>
        <taxon>Pseudomonadati</taxon>
        <taxon>Bacteroidota</taxon>
        <taxon>Sphingobacteriia</taxon>
        <taxon>Sphingobacteriales</taxon>
        <taxon>Sphingobacteriaceae</taxon>
        <taxon>Olivibacter</taxon>
    </lineage>
</organism>
<keyword evidence="3" id="KW-1185">Reference proteome</keyword>
<dbReference type="PANTHER" id="PTHR12526:SF634">
    <property type="entry name" value="BLL3361 PROTEIN"/>
    <property type="match status" value="1"/>
</dbReference>
<feature type="domain" description="Glycosyl transferase family 1" evidence="1">
    <location>
        <begin position="160"/>
        <end position="274"/>
    </location>
</feature>
<evidence type="ECO:0000313" key="3">
    <source>
        <dbReference type="Proteomes" id="UP001589774"/>
    </source>
</evidence>
<dbReference type="InterPro" id="IPR001296">
    <property type="entry name" value="Glyco_trans_1"/>
</dbReference>
<dbReference type="SUPFAM" id="SSF53756">
    <property type="entry name" value="UDP-Glycosyltransferase/glycogen phosphorylase"/>
    <property type="match status" value="1"/>
</dbReference>
<comment type="caution">
    <text evidence="2">The sequence shown here is derived from an EMBL/GenBank/DDBJ whole genome shotgun (WGS) entry which is preliminary data.</text>
</comment>
<dbReference type="EC" id="2.4.-.-" evidence="2"/>
<protein>
    <submittedName>
        <fullName evidence="2">Glycosyltransferase</fullName>
        <ecNumber evidence="2">2.4.-.-</ecNumber>
    </submittedName>
</protein>
<accession>A0ABV6HHT1</accession>
<dbReference type="Proteomes" id="UP001589774">
    <property type="component" value="Unassembled WGS sequence"/>
</dbReference>
<dbReference type="PANTHER" id="PTHR12526">
    <property type="entry name" value="GLYCOSYLTRANSFERASE"/>
    <property type="match status" value="1"/>
</dbReference>
<sequence>MKIVFNPPDNKENQYISLMVAPLRESGFEIYPLDSFFSSYKHFKSIDLVHLNWFENVDDSSFFVAFRSFFRKMIVLLAIKLFRKPLIWTMHNRSSHEKGLRFFSRTLTALLVKWADRIIIHSHASASILAQRDRQTTAKIIYIPHPNFINVYGPIQPGPEDSNLLKLLFMGVVKPYKNIELLIKLAREFNKELQLTIAGKPSTDKYRQELEKMATGTDNLNLQLRFIDDAEIPSLFREADLLILPYDLESSLNSGTAILAFSYGKTVICPLIGTIADMDEMHADMLIYNYDDKHEHEPILRKTIAKAVALKKHSNHIFKEKGDRLLRYVQYRNNNHQIGVDLIRTYRELLTDKFNKNT</sequence>
<dbReference type="RefSeq" id="WP_130856233.1">
    <property type="nucleotide sequence ID" value="NZ_JBHLWO010000001.1"/>
</dbReference>
<reference evidence="2 3" key="1">
    <citation type="submission" date="2024-09" db="EMBL/GenBank/DDBJ databases">
        <authorList>
            <person name="Sun Q."/>
            <person name="Mori K."/>
        </authorList>
    </citation>
    <scope>NUCLEOTIDE SEQUENCE [LARGE SCALE GENOMIC DNA]</scope>
    <source>
        <strain evidence="2 3">CCM 7765</strain>
    </source>
</reference>
<dbReference type="Pfam" id="PF00534">
    <property type="entry name" value="Glycos_transf_1"/>
    <property type="match status" value="1"/>
</dbReference>
<name>A0ABV6HHT1_9SPHI</name>
<keyword evidence="2" id="KW-0808">Transferase</keyword>
<dbReference type="Gene3D" id="3.40.50.2000">
    <property type="entry name" value="Glycogen Phosphorylase B"/>
    <property type="match status" value="2"/>
</dbReference>